<keyword evidence="2" id="KW-1185">Reference proteome</keyword>
<reference evidence="1" key="1">
    <citation type="journal article" date="2022" name="bioRxiv">
        <title>Sequencing and chromosome-scale assembly of the giantPleurodeles waltlgenome.</title>
        <authorList>
            <person name="Brown T."/>
            <person name="Elewa A."/>
            <person name="Iarovenko S."/>
            <person name="Subramanian E."/>
            <person name="Araus A.J."/>
            <person name="Petzold A."/>
            <person name="Susuki M."/>
            <person name="Suzuki K.-i.T."/>
            <person name="Hayashi T."/>
            <person name="Toyoda A."/>
            <person name="Oliveira C."/>
            <person name="Osipova E."/>
            <person name="Leigh N.D."/>
            <person name="Simon A."/>
            <person name="Yun M.H."/>
        </authorList>
    </citation>
    <scope>NUCLEOTIDE SEQUENCE</scope>
    <source>
        <strain evidence="1">20211129_DDA</strain>
        <tissue evidence="1">Liver</tissue>
    </source>
</reference>
<protein>
    <submittedName>
        <fullName evidence="1">Uncharacterized protein</fullName>
    </submittedName>
</protein>
<dbReference type="Proteomes" id="UP001066276">
    <property type="component" value="Chromosome 12"/>
</dbReference>
<gene>
    <name evidence="1" type="ORF">NDU88_005079</name>
</gene>
<evidence type="ECO:0000313" key="1">
    <source>
        <dbReference type="EMBL" id="KAJ1084941.1"/>
    </source>
</evidence>
<accession>A0AAV7KZN6</accession>
<sequence length="117" mass="12987">MGGSGFRIRSSTLKQRPLFSPHTRVWPPIANKPLLRKVFCGAMYAECSLDWQAWFFHALHCIAHEHCTTRYPLYAELTCAQTLSYICSVLCMALLSLPRAGSAAVHYGTASVLLLSA</sequence>
<organism evidence="1 2">
    <name type="scientific">Pleurodeles waltl</name>
    <name type="common">Iberian ribbed newt</name>
    <dbReference type="NCBI Taxonomy" id="8319"/>
    <lineage>
        <taxon>Eukaryota</taxon>
        <taxon>Metazoa</taxon>
        <taxon>Chordata</taxon>
        <taxon>Craniata</taxon>
        <taxon>Vertebrata</taxon>
        <taxon>Euteleostomi</taxon>
        <taxon>Amphibia</taxon>
        <taxon>Batrachia</taxon>
        <taxon>Caudata</taxon>
        <taxon>Salamandroidea</taxon>
        <taxon>Salamandridae</taxon>
        <taxon>Pleurodelinae</taxon>
        <taxon>Pleurodeles</taxon>
    </lineage>
</organism>
<name>A0AAV7KZN6_PLEWA</name>
<proteinExistence type="predicted"/>
<dbReference type="AlphaFoldDB" id="A0AAV7KZN6"/>
<dbReference type="EMBL" id="JANPWB010000016">
    <property type="protein sequence ID" value="KAJ1084941.1"/>
    <property type="molecule type" value="Genomic_DNA"/>
</dbReference>
<comment type="caution">
    <text evidence="1">The sequence shown here is derived from an EMBL/GenBank/DDBJ whole genome shotgun (WGS) entry which is preliminary data.</text>
</comment>
<evidence type="ECO:0000313" key="2">
    <source>
        <dbReference type="Proteomes" id="UP001066276"/>
    </source>
</evidence>